<keyword evidence="3" id="KW-1185">Reference proteome</keyword>
<reference evidence="2 3" key="1">
    <citation type="submission" date="2019-05" db="EMBL/GenBank/DDBJ databases">
        <title>The compact genome of Giardia muris reveals important steps in the evolution of intestinal protozoan parasites.</title>
        <authorList>
            <person name="Xu F."/>
            <person name="Jimenez-Gonzalez A."/>
            <person name="Einarsson E."/>
            <person name="Astvaldsson A."/>
            <person name="Peirasmaki D."/>
            <person name="Eckmann L."/>
            <person name="Andersson J.O."/>
            <person name="Svard S.G."/>
            <person name="Jerlstrom-Hultqvist J."/>
        </authorList>
    </citation>
    <scope>NUCLEOTIDE SEQUENCE [LARGE SCALE GENOMIC DNA]</scope>
    <source>
        <strain evidence="2 3">Roberts-Thomson</strain>
    </source>
</reference>
<dbReference type="AlphaFoldDB" id="A0A4Z1SN81"/>
<dbReference type="EMBL" id="VDLU01000004">
    <property type="protein sequence ID" value="TNJ27060.1"/>
    <property type="molecule type" value="Genomic_DNA"/>
</dbReference>
<protein>
    <submittedName>
        <fullName evidence="2">Uncharacterized protein</fullName>
    </submittedName>
</protein>
<accession>A0A4Z1SN81</accession>
<proteinExistence type="predicted"/>
<dbReference type="VEuPathDB" id="GiardiaDB:GMRT_14151"/>
<feature type="region of interest" description="Disordered" evidence="1">
    <location>
        <begin position="212"/>
        <end position="241"/>
    </location>
</feature>
<comment type="caution">
    <text evidence="2">The sequence shown here is derived from an EMBL/GenBank/DDBJ whole genome shotgun (WGS) entry which is preliminary data.</text>
</comment>
<evidence type="ECO:0000256" key="1">
    <source>
        <dbReference type="SAM" id="MobiDB-lite"/>
    </source>
</evidence>
<evidence type="ECO:0000313" key="3">
    <source>
        <dbReference type="Proteomes" id="UP000315496"/>
    </source>
</evidence>
<organism evidence="2 3">
    <name type="scientific">Giardia muris</name>
    <dbReference type="NCBI Taxonomy" id="5742"/>
    <lineage>
        <taxon>Eukaryota</taxon>
        <taxon>Metamonada</taxon>
        <taxon>Diplomonadida</taxon>
        <taxon>Hexamitidae</taxon>
        <taxon>Giardiinae</taxon>
        <taxon>Giardia</taxon>
    </lineage>
</organism>
<gene>
    <name evidence="2" type="ORF">GMRT_14151</name>
</gene>
<evidence type="ECO:0000313" key="2">
    <source>
        <dbReference type="EMBL" id="TNJ27060.1"/>
    </source>
</evidence>
<dbReference type="Proteomes" id="UP000315496">
    <property type="component" value="Chromosome 4"/>
</dbReference>
<feature type="region of interest" description="Disordered" evidence="1">
    <location>
        <begin position="560"/>
        <end position="584"/>
    </location>
</feature>
<sequence>MEILCTQPSLSASEARYLQSLLKGAEGIDGYEAARLREVATRARNTYALQLLVTYGSIPEYTTPGACALGLALRLLWSQGVIILLESEGSLLNIPALCRSALIGECPETLDPLTMRACDAAGNSALVYCVVGNNITLFELLLSYLKEEPDTVVRELCPMQLLTSRSASEHPTFYKHSALIHHELKVTHQGDEVSSGSITRYSGQQQYELHDPRRFRAAKQVQPSRGNRSDPHVEESEDSDPYVSHVRQMYAVELARGGSLRGACYTARALLDQVKILADIPLIREYWDSTTIPTTSLTVLDFELYSLESGLISELGAVKAIGSRPIFVLQGFLRPETEISNTLELESVVSITGIEYCRTEETKDAYDAPQFLRSEDRQIFDDLQTFIYGSISDLRAWLPTIPGDDNGDDDPIFTTLCRLTLPDLVACRRYTRPSGLSLLHFEYAIEFLDEYPPLYFKPETPIVLGKGVNTERECLKSLGIVAELVEIQQFFAPILNPQTAESLSHQEVAPSRLYCAGHRALLTVTRRTPILGHFHCALDDCLQYLLAIRRAECENHGCVQAAPRRSPTPRADGDGGSPTPGALP</sequence>
<name>A0A4Z1SN81_GIAMU</name>